<dbReference type="PANTHER" id="PTHR42855">
    <property type="entry name" value="ABC TRANSPORTER ATP-BINDING SUBUNIT"/>
    <property type="match status" value="1"/>
</dbReference>
<gene>
    <name evidence="8" type="ORF">LNTAR_24054</name>
</gene>
<evidence type="ECO:0000256" key="5">
    <source>
        <dbReference type="ARBA" id="ARBA00074044"/>
    </source>
</evidence>
<dbReference type="InterPro" id="IPR027417">
    <property type="entry name" value="P-loop_NTPase"/>
</dbReference>
<evidence type="ECO:0000256" key="1">
    <source>
        <dbReference type="ARBA" id="ARBA00022737"/>
    </source>
</evidence>
<dbReference type="RefSeq" id="WP_007279930.1">
    <property type="nucleotide sequence ID" value="NZ_ABCK01000018.1"/>
</dbReference>
<reference evidence="8 9" key="1">
    <citation type="journal article" date="2010" name="J. Bacteriol.">
        <title>Genome sequence of Lentisphaera araneosa HTCC2155T, the type species of the order Lentisphaerales in the phylum Lentisphaerae.</title>
        <authorList>
            <person name="Thrash J.C."/>
            <person name="Cho J.C."/>
            <person name="Vergin K.L."/>
            <person name="Morris R.M."/>
            <person name="Giovannoni S.J."/>
        </authorList>
    </citation>
    <scope>NUCLEOTIDE SEQUENCE [LARGE SCALE GENOMIC DNA]</scope>
    <source>
        <strain evidence="8 9">HTCC2155</strain>
    </source>
</reference>
<keyword evidence="1" id="KW-0677">Repeat</keyword>
<evidence type="ECO:0000256" key="3">
    <source>
        <dbReference type="ARBA" id="ARBA00022840"/>
    </source>
</evidence>
<evidence type="ECO:0000256" key="2">
    <source>
        <dbReference type="ARBA" id="ARBA00022741"/>
    </source>
</evidence>
<proteinExistence type="inferred from homology"/>
<evidence type="ECO:0000313" key="9">
    <source>
        <dbReference type="Proteomes" id="UP000004947"/>
    </source>
</evidence>
<dbReference type="InterPro" id="IPR003593">
    <property type="entry name" value="AAA+_ATPase"/>
</dbReference>
<keyword evidence="3 8" id="KW-0067">ATP-binding</keyword>
<dbReference type="STRING" id="313628.LNTAR_24054"/>
<dbReference type="SUPFAM" id="SSF52540">
    <property type="entry name" value="P-loop containing nucleoside triphosphate hydrolases"/>
    <property type="match status" value="2"/>
</dbReference>
<evidence type="ECO:0000313" key="8">
    <source>
        <dbReference type="EMBL" id="EDM26240.1"/>
    </source>
</evidence>
<feature type="domain" description="ABC transporter" evidence="7">
    <location>
        <begin position="2"/>
        <end position="274"/>
    </location>
</feature>
<dbReference type="AlphaFoldDB" id="A6DPZ9"/>
<sequence>MIAVSNLSIRFGKRTLFEEVSVKFSPGCRYGLIGANGVGKSTFMKILAGELDSSTGQVSIDSGCRMSFLRQDHYKYDDFKVLDTVFTGNDELWQLHQKRDNLYDQSDNGTISDEDADYLYGDLEAEYGEKGGYTMEGDASKLLSGLGIPAEEHHRKMNEISGGLKLRVLLAQALFGDPDILLLDEPTNHLDMDTIEWLENFLKRHEGTVIVISHDRHFLNSVCTNIADLDYQAMRLFTGNYDDFMIANQIQLDRQQRENDKKEKRADELKTFISRFGANASKAKQATARQKELDRLQIEKFKPSSRVAPYIRFEAKTKIGAKVIHAEKLCKSYDKPLFTDFNIHMNNDEKIAIIGTNGVGKTTLLRTLLGKEQADSGNLEIGQTIELSYFPQDSQEVLDENMKAIDWLGKFAPEEGITETELRSAMGRMLFKGEDSLKPINVLSGGERARLIVASMLLEGGNFIVLDEPTNHLDLEAIESLNYALTLISDPVIFVSHDREFVNSLATRIIELHGDGTYTDYPGNFEEYEAWKNSQKKK</sequence>
<keyword evidence="9" id="KW-1185">Reference proteome</keyword>
<evidence type="ECO:0000256" key="6">
    <source>
        <dbReference type="SAM" id="Coils"/>
    </source>
</evidence>
<dbReference type="OrthoDB" id="9801441at2"/>
<dbReference type="Gene3D" id="3.40.50.300">
    <property type="entry name" value="P-loop containing nucleotide triphosphate hydrolases"/>
    <property type="match status" value="2"/>
</dbReference>
<dbReference type="PANTHER" id="PTHR42855:SF2">
    <property type="entry name" value="DRUG RESISTANCE ABC TRANSPORTER,ATP-BINDING PROTEIN"/>
    <property type="match status" value="1"/>
</dbReference>
<accession>A6DPZ9</accession>
<evidence type="ECO:0000259" key="7">
    <source>
        <dbReference type="PROSITE" id="PS50893"/>
    </source>
</evidence>
<dbReference type="FunFam" id="3.40.50.300:FF:000011">
    <property type="entry name" value="Putative ABC transporter ATP-binding component"/>
    <property type="match status" value="1"/>
</dbReference>
<keyword evidence="6" id="KW-0175">Coiled coil</keyword>
<dbReference type="GO" id="GO:0005524">
    <property type="term" value="F:ATP binding"/>
    <property type="evidence" value="ECO:0007669"/>
    <property type="project" value="UniProtKB-KW"/>
</dbReference>
<dbReference type="InterPro" id="IPR017871">
    <property type="entry name" value="ABC_transporter-like_CS"/>
</dbReference>
<dbReference type="eggNOG" id="COG0488">
    <property type="taxonomic scope" value="Bacteria"/>
</dbReference>
<comment type="similarity">
    <text evidence="4">Belongs to the ABC transporter superfamily. ABCF family. YbiT subfamily.</text>
</comment>
<dbReference type="InterPro" id="IPR051309">
    <property type="entry name" value="ABCF_ATPase"/>
</dbReference>
<dbReference type="FunFam" id="3.40.50.300:FF:000070">
    <property type="entry name" value="Putative ABC transporter ATP-binding component"/>
    <property type="match status" value="1"/>
</dbReference>
<comment type="caution">
    <text evidence="8">The sequence shown here is derived from an EMBL/GenBank/DDBJ whole genome shotgun (WGS) entry which is preliminary data.</text>
</comment>
<dbReference type="PROSITE" id="PS50893">
    <property type="entry name" value="ABC_TRANSPORTER_2"/>
    <property type="match status" value="2"/>
</dbReference>
<dbReference type="Proteomes" id="UP000004947">
    <property type="component" value="Unassembled WGS sequence"/>
</dbReference>
<organism evidence="8 9">
    <name type="scientific">Lentisphaera araneosa HTCC2155</name>
    <dbReference type="NCBI Taxonomy" id="313628"/>
    <lineage>
        <taxon>Bacteria</taxon>
        <taxon>Pseudomonadati</taxon>
        <taxon>Lentisphaerota</taxon>
        <taxon>Lentisphaeria</taxon>
        <taxon>Lentisphaerales</taxon>
        <taxon>Lentisphaeraceae</taxon>
        <taxon>Lentisphaera</taxon>
    </lineage>
</organism>
<name>A6DPZ9_9BACT</name>
<dbReference type="PROSITE" id="PS00211">
    <property type="entry name" value="ABC_TRANSPORTER_1"/>
    <property type="match status" value="1"/>
</dbReference>
<dbReference type="CDD" id="cd03221">
    <property type="entry name" value="ABCF_EF-3"/>
    <property type="match status" value="2"/>
</dbReference>
<dbReference type="SMART" id="SM00382">
    <property type="entry name" value="AAA"/>
    <property type="match status" value="2"/>
</dbReference>
<feature type="domain" description="ABC transporter" evidence="7">
    <location>
        <begin position="311"/>
        <end position="534"/>
    </location>
</feature>
<protein>
    <recommendedName>
        <fullName evidence="5">Probable ATP-binding protein YbiT</fullName>
    </recommendedName>
</protein>
<dbReference type="InterPro" id="IPR003439">
    <property type="entry name" value="ABC_transporter-like_ATP-bd"/>
</dbReference>
<dbReference type="InterPro" id="IPR032781">
    <property type="entry name" value="ABC_tran_Xtn"/>
</dbReference>
<evidence type="ECO:0000256" key="4">
    <source>
        <dbReference type="ARBA" id="ARBA00061551"/>
    </source>
</evidence>
<dbReference type="Pfam" id="PF12848">
    <property type="entry name" value="ABC_tran_Xtn"/>
    <property type="match status" value="1"/>
</dbReference>
<dbReference type="GO" id="GO:0016887">
    <property type="term" value="F:ATP hydrolysis activity"/>
    <property type="evidence" value="ECO:0007669"/>
    <property type="project" value="InterPro"/>
</dbReference>
<dbReference type="EMBL" id="ABCK01000018">
    <property type="protein sequence ID" value="EDM26240.1"/>
    <property type="molecule type" value="Genomic_DNA"/>
</dbReference>
<feature type="coiled-coil region" evidence="6">
    <location>
        <begin position="245"/>
        <end position="272"/>
    </location>
</feature>
<dbReference type="Pfam" id="PF00005">
    <property type="entry name" value="ABC_tran"/>
    <property type="match status" value="2"/>
</dbReference>
<keyword evidence="2" id="KW-0547">Nucleotide-binding</keyword>